<sequence>MGCNLGVPQQTVHKISVPIQKTQSQSSIRKFVDENISAASIPAFWDERSSKNITVTKDGSSVTKVTDTNTMDIIRSTDGQISGIHVYSVNWSVRLRGQDSAVMGISCKVSGNLPREVFGGFEVVMGWDLISNKSIFNNAIMSKYPLEIDSNYKVPDNFVMILDLYNGVLLFKVENRHLGVCCRDLDTAFGNRGIKLYPTIAMKSIGSQVTMFKMNTSWMNILNDVISYMVPILSFSDLSRKWTKVNIMMKTGRTKYADSIQLMILQLESCCRLIKRVKGAHAVFLNMLLKFDGGETLMAYFKYTWDNFHMEKSKANCIVMSSFIQNNCENNSMFPSAIARQGCLDLIHNVLEKGNNERAVEDIEAKKSVFTFILRILYNFSKVSKLADEIRDRDLRVYLEDYPDFQRYDLGVSFLKVMALGRILPDKKFWKIEESILDLLLEQIKSTIKSKTIFEGIVFYLQEILECLSYTLECIENCIYMIHNGLIDFLLEILCHKLTGEINVKFTITCLNTILSVIITDKSLQESEKGKLQQGKIREKLQDLSKNEINGLAESAEICLIKIWSIDSYQFASEACLLENDCKKFIDDVLLISGEHINKEFTECHCRFCHSTRNFKEYCYQGIPPRAYSVPIGWYLLGLKTHSRILNEDILKKYHRAYHGTRVGNISKILRQGDIVSSPSNLDNSKKRSFDRSGETAKERVFISPSLRYAGLDAFAESYVWNNKIVKVAFDLLVCPGTYELGKEVVGSNSPFDSKFSNDEIEWSINLKGMAVIRGLLIKLIDKQETLEN</sequence>
<dbReference type="GO" id="GO:0019005">
    <property type="term" value="C:SCF ubiquitin ligase complex"/>
    <property type="evidence" value="ECO:0007669"/>
    <property type="project" value="TreeGrafter"/>
</dbReference>
<dbReference type="AlphaFoldDB" id="A0A7I8VIG5"/>
<name>A0A7I8VIG5_9ANNE</name>
<evidence type="ECO:0000313" key="2">
    <source>
        <dbReference type="Proteomes" id="UP000549394"/>
    </source>
</evidence>
<reference evidence="1 2" key="1">
    <citation type="submission" date="2020-08" db="EMBL/GenBank/DDBJ databases">
        <authorList>
            <person name="Hejnol A."/>
        </authorList>
    </citation>
    <scope>NUCLEOTIDE SEQUENCE [LARGE SCALE GENOMIC DNA]</scope>
</reference>
<accession>A0A7I8VIG5</accession>
<evidence type="ECO:0000313" key="1">
    <source>
        <dbReference type="EMBL" id="CAD5115984.1"/>
    </source>
</evidence>
<organism evidence="1 2">
    <name type="scientific">Dimorphilus gyrociliatus</name>
    <dbReference type="NCBI Taxonomy" id="2664684"/>
    <lineage>
        <taxon>Eukaryota</taxon>
        <taxon>Metazoa</taxon>
        <taxon>Spiralia</taxon>
        <taxon>Lophotrochozoa</taxon>
        <taxon>Annelida</taxon>
        <taxon>Polychaeta</taxon>
        <taxon>Polychaeta incertae sedis</taxon>
        <taxon>Dinophilidae</taxon>
        <taxon>Dimorphilus</taxon>
    </lineage>
</organism>
<dbReference type="GO" id="GO:0043161">
    <property type="term" value="P:proteasome-mediated ubiquitin-dependent protein catabolic process"/>
    <property type="evidence" value="ECO:0007669"/>
    <property type="project" value="TreeGrafter"/>
</dbReference>
<dbReference type="InterPro" id="IPR050672">
    <property type="entry name" value="FBXO45-Fsn/SPSB_families"/>
</dbReference>
<dbReference type="InterPro" id="IPR043136">
    <property type="entry name" value="B30.2/SPRY_sf"/>
</dbReference>
<dbReference type="SUPFAM" id="SSF49899">
    <property type="entry name" value="Concanavalin A-like lectins/glucanases"/>
    <property type="match status" value="1"/>
</dbReference>
<keyword evidence="2" id="KW-1185">Reference proteome</keyword>
<dbReference type="OrthoDB" id="49113at2759"/>
<dbReference type="Gene3D" id="2.60.120.920">
    <property type="match status" value="1"/>
</dbReference>
<proteinExistence type="predicted"/>
<dbReference type="SUPFAM" id="SSF48371">
    <property type="entry name" value="ARM repeat"/>
    <property type="match status" value="1"/>
</dbReference>
<dbReference type="EMBL" id="CAJFCJ010000006">
    <property type="protein sequence ID" value="CAD5115984.1"/>
    <property type="molecule type" value="Genomic_DNA"/>
</dbReference>
<dbReference type="InterPro" id="IPR016024">
    <property type="entry name" value="ARM-type_fold"/>
</dbReference>
<dbReference type="Proteomes" id="UP000549394">
    <property type="component" value="Unassembled WGS sequence"/>
</dbReference>
<protein>
    <submittedName>
        <fullName evidence="1">DgyrCDS4915</fullName>
    </submittedName>
</protein>
<comment type="caution">
    <text evidence="1">The sequence shown here is derived from an EMBL/GenBank/DDBJ whole genome shotgun (WGS) entry which is preliminary data.</text>
</comment>
<gene>
    <name evidence="1" type="ORF">DGYR_LOCUS4663</name>
</gene>
<dbReference type="InterPro" id="IPR013320">
    <property type="entry name" value="ConA-like_dom_sf"/>
</dbReference>
<dbReference type="PANTHER" id="PTHR12245:SF11">
    <property type="entry name" value="PROTEIN GUSTAVUS"/>
    <property type="match status" value="1"/>
</dbReference>
<dbReference type="PANTHER" id="PTHR12245">
    <property type="entry name" value="SPRY DOMAIN CONTAINING SOCS BOX PROTEIN"/>
    <property type="match status" value="1"/>
</dbReference>